<dbReference type="InterPro" id="IPR012338">
    <property type="entry name" value="Beta-lactam/transpept-like"/>
</dbReference>
<evidence type="ECO:0000259" key="1">
    <source>
        <dbReference type="Pfam" id="PF00144"/>
    </source>
</evidence>
<evidence type="ECO:0000313" key="2">
    <source>
        <dbReference type="EMBL" id="KAI9636453.1"/>
    </source>
</evidence>
<dbReference type="EMBL" id="JAKWFO010000005">
    <property type="protein sequence ID" value="KAI9636453.1"/>
    <property type="molecule type" value="Genomic_DNA"/>
</dbReference>
<dbReference type="Pfam" id="PF00144">
    <property type="entry name" value="Beta-lactamase"/>
    <property type="match status" value="1"/>
</dbReference>
<dbReference type="PANTHER" id="PTHR43283">
    <property type="entry name" value="BETA-LACTAMASE-RELATED"/>
    <property type="match status" value="1"/>
</dbReference>
<name>A0AA38H9P8_9TREE</name>
<keyword evidence="3" id="KW-1185">Reference proteome</keyword>
<dbReference type="RefSeq" id="XP_052946230.1">
    <property type="nucleotide sequence ID" value="XM_053093265.1"/>
</dbReference>
<dbReference type="InterPro" id="IPR001466">
    <property type="entry name" value="Beta-lactam-related"/>
</dbReference>
<dbReference type="Proteomes" id="UP001164286">
    <property type="component" value="Unassembled WGS sequence"/>
</dbReference>
<reference evidence="2" key="1">
    <citation type="journal article" date="2022" name="G3 (Bethesda)">
        <title>High quality genome of the basidiomycete yeast Dioszegia hungarica PDD-24b-2 isolated from cloud water.</title>
        <authorList>
            <person name="Jarrige D."/>
            <person name="Haridas S."/>
            <person name="Bleykasten-Grosshans C."/>
            <person name="Joly M."/>
            <person name="Nadalig T."/>
            <person name="Sancelme M."/>
            <person name="Vuilleumier S."/>
            <person name="Grigoriev I.V."/>
            <person name="Amato P."/>
            <person name="Bringel F."/>
        </authorList>
    </citation>
    <scope>NUCLEOTIDE SEQUENCE</scope>
    <source>
        <strain evidence="2">PDD-24b-2</strain>
    </source>
</reference>
<protein>
    <submittedName>
        <fullName evidence="2">Beta-lactamase/transpeptidase-like protein</fullName>
    </submittedName>
</protein>
<feature type="domain" description="Beta-lactamase-related" evidence="1">
    <location>
        <begin position="54"/>
        <end position="400"/>
    </location>
</feature>
<proteinExistence type="predicted"/>
<dbReference type="AlphaFoldDB" id="A0AA38H9P8"/>
<sequence>MSSKLPQLREGGAEALNKHLHQTVARKETPALFYLATNAKDTILSIQEGEMVFGDENSGQVTEDTNLELFSQTKLVTCLSALQLVDRGLVSLDSEEDIEKHLPEIGKLDLLKGYGDDGKPILEKPTKKVTLRMLMSHTAGFVYAHAESALSAYLKANPEVSIFHPSANLNTILKPLIFEPGTSWIYSTSIDFVGKLVERVSGERLDEYFQNHIFAPLGLKTLTFYPTDTVKKNKMAVCMRKPDGSLATFPNGFGMGRPSEVDHISKELLLGGAGLFGTLADYLVILRAILQADPSSPHRSDKPIISPESYKELFTGCVQTQVGKAAIFEMVGRAAYFDPPATENNVDHSVGWMINLEDFTGRRKAGSGSWSGAAKTNFWVDPKTGIAGICGTQLLSPAPDPYFAIYAAYEKELYSNLE</sequence>
<organism evidence="2 3">
    <name type="scientific">Dioszegia hungarica</name>
    <dbReference type="NCBI Taxonomy" id="4972"/>
    <lineage>
        <taxon>Eukaryota</taxon>
        <taxon>Fungi</taxon>
        <taxon>Dikarya</taxon>
        <taxon>Basidiomycota</taxon>
        <taxon>Agaricomycotina</taxon>
        <taxon>Tremellomycetes</taxon>
        <taxon>Tremellales</taxon>
        <taxon>Bulleribasidiaceae</taxon>
        <taxon>Dioszegia</taxon>
    </lineage>
</organism>
<dbReference type="InterPro" id="IPR050789">
    <property type="entry name" value="Diverse_Enzym_Activities"/>
</dbReference>
<dbReference type="Gene3D" id="3.40.710.10">
    <property type="entry name" value="DD-peptidase/beta-lactamase superfamily"/>
    <property type="match status" value="1"/>
</dbReference>
<dbReference type="SUPFAM" id="SSF56601">
    <property type="entry name" value="beta-lactamase/transpeptidase-like"/>
    <property type="match status" value="1"/>
</dbReference>
<dbReference type="PANTHER" id="PTHR43283:SF3">
    <property type="entry name" value="BETA-LACTAMASE FAMILY PROTEIN (AFU_ORTHOLOGUE AFUA_5G07500)"/>
    <property type="match status" value="1"/>
</dbReference>
<accession>A0AA38H9P8</accession>
<comment type="caution">
    <text evidence="2">The sequence shown here is derived from an EMBL/GenBank/DDBJ whole genome shotgun (WGS) entry which is preliminary data.</text>
</comment>
<gene>
    <name evidence="2" type="ORF">MKK02DRAFT_45160</name>
</gene>
<dbReference type="GeneID" id="77732470"/>
<evidence type="ECO:0000313" key="3">
    <source>
        <dbReference type="Proteomes" id="UP001164286"/>
    </source>
</evidence>